<dbReference type="CDD" id="cd00519">
    <property type="entry name" value="Lipase_3"/>
    <property type="match status" value="1"/>
</dbReference>
<protein>
    <recommendedName>
        <fullName evidence="5">Fungal lipase-type domain-containing protein</fullName>
    </recommendedName>
</protein>
<name>A0A0C3L107_9AGAM</name>
<keyword evidence="1" id="KW-1015">Disulfide bond</keyword>
<dbReference type="Gene3D" id="3.40.50.1820">
    <property type="entry name" value="alpha/beta hydrolase"/>
    <property type="match status" value="1"/>
</dbReference>
<evidence type="ECO:0000256" key="1">
    <source>
        <dbReference type="ARBA" id="ARBA00023157"/>
    </source>
</evidence>
<evidence type="ECO:0000256" key="3">
    <source>
        <dbReference type="ARBA" id="ARBA00047591"/>
    </source>
</evidence>
<comment type="similarity">
    <text evidence="2">Belongs to the AB hydrolase superfamily. Lipase family. Class 3 subfamily.</text>
</comment>
<dbReference type="HOGENOM" id="CLU_026591_1_0_1"/>
<dbReference type="EMBL" id="KN823010">
    <property type="protein sequence ID" value="KIO27373.1"/>
    <property type="molecule type" value="Genomic_DNA"/>
</dbReference>
<dbReference type="STRING" id="1051891.A0A0C3L107"/>
<proteinExistence type="inferred from homology"/>
<dbReference type="InterPro" id="IPR002921">
    <property type="entry name" value="Fungal_lipase-type"/>
</dbReference>
<dbReference type="Pfam" id="PF01764">
    <property type="entry name" value="Lipase_3"/>
    <property type="match status" value="1"/>
</dbReference>
<evidence type="ECO:0000313" key="7">
    <source>
        <dbReference type="Proteomes" id="UP000054248"/>
    </source>
</evidence>
<dbReference type="SUPFAM" id="SSF53474">
    <property type="entry name" value="alpha/beta-Hydrolases"/>
    <property type="match status" value="1"/>
</dbReference>
<dbReference type="PANTHER" id="PTHR45856">
    <property type="entry name" value="ALPHA/BETA-HYDROLASES SUPERFAMILY PROTEIN"/>
    <property type="match status" value="1"/>
</dbReference>
<evidence type="ECO:0000256" key="4">
    <source>
        <dbReference type="ARBA" id="ARBA00048461"/>
    </source>
</evidence>
<gene>
    <name evidence="6" type="ORF">M407DRAFT_23422</name>
</gene>
<dbReference type="Proteomes" id="UP000054248">
    <property type="component" value="Unassembled WGS sequence"/>
</dbReference>
<sequence>MYERSTDDTIEAIKNIKAHINPFNLSITKSTSSLAGDVVTIERSSRSKIYKWTRDHGIQYEPVSELASLGQAYASVFWDPKSNWIVVAFKGTDPRSFEEWTTDFTASFDRAHDHIPGFNMVHRGFKERLFPRKIGSRQRKPWSSIVGAIKIVSEGLSKDLAPDTKINVWFTGHSLGTALATLAYSKALVSSKDLPDTVILRDAYLFATPITVDKATRHHFNDKMFAKDSDVPHTMWRVTNRNDAVATALPDWGDDDKRVLSENNLLGFSHLGIEIFMKTGPHASQVKGNRVKTYGKFEVHITSKFTQEEIIAQRDFAEKNNWTLGKLCSLFQLIPILGNFLAHATVNYYDQLDQIALLPCVDRE</sequence>
<dbReference type="InterPro" id="IPR029058">
    <property type="entry name" value="AB_hydrolase_fold"/>
</dbReference>
<dbReference type="AlphaFoldDB" id="A0A0C3L107"/>
<dbReference type="GO" id="GO:0006629">
    <property type="term" value="P:lipid metabolic process"/>
    <property type="evidence" value="ECO:0007669"/>
    <property type="project" value="InterPro"/>
</dbReference>
<evidence type="ECO:0000259" key="5">
    <source>
        <dbReference type="Pfam" id="PF01764"/>
    </source>
</evidence>
<feature type="domain" description="Fungal lipase-type" evidence="5">
    <location>
        <begin position="86"/>
        <end position="248"/>
    </location>
</feature>
<reference evidence="6 7" key="1">
    <citation type="submission" date="2014-04" db="EMBL/GenBank/DDBJ databases">
        <authorList>
            <consortium name="DOE Joint Genome Institute"/>
            <person name="Kuo A."/>
            <person name="Girlanda M."/>
            <person name="Perotto S."/>
            <person name="Kohler A."/>
            <person name="Nagy L.G."/>
            <person name="Floudas D."/>
            <person name="Copeland A."/>
            <person name="Barry K.W."/>
            <person name="Cichocki N."/>
            <person name="Veneault-Fourrey C."/>
            <person name="LaButti K."/>
            <person name="Lindquist E.A."/>
            <person name="Lipzen A."/>
            <person name="Lundell T."/>
            <person name="Morin E."/>
            <person name="Murat C."/>
            <person name="Sun H."/>
            <person name="Tunlid A."/>
            <person name="Henrissat B."/>
            <person name="Grigoriev I.V."/>
            <person name="Hibbett D.S."/>
            <person name="Martin F."/>
            <person name="Nordberg H.P."/>
            <person name="Cantor M.N."/>
            <person name="Hua S.X."/>
        </authorList>
    </citation>
    <scope>NUCLEOTIDE SEQUENCE [LARGE SCALE GENOMIC DNA]</scope>
    <source>
        <strain evidence="6 7">MUT 4182</strain>
    </source>
</reference>
<organism evidence="6 7">
    <name type="scientific">Tulasnella calospora MUT 4182</name>
    <dbReference type="NCBI Taxonomy" id="1051891"/>
    <lineage>
        <taxon>Eukaryota</taxon>
        <taxon>Fungi</taxon>
        <taxon>Dikarya</taxon>
        <taxon>Basidiomycota</taxon>
        <taxon>Agaricomycotina</taxon>
        <taxon>Agaricomycetes</taxon>
        <taxon>Cantharellales</taxon>
        <taxon>Tulasnellaceae</taxon>
        <taxon>Tulasnella</taxon>
    </lineage>
</organism>
<dbReference type="InterPro" id="IPR051218">
    <property type="entry name" value="Sec_MonoDiacylglyc_Lipase"/>
</dbReference>
<evidence type="ECO:0000256" key="2">
    <source>
        <dbReference type="ARBA" id="ARBA00043996"/>
    </source>
</evidence>
<dbReference type="OrthoDB" id="426718at2759"/>
<comment type="catalytic activity">
    <reaction evidence="3">
        <text>a diacylglycerol + H2O = a monoacylglycerol + a fatty acid + H(+)</text>
        <dbReference type="Rhea" id="RHEA:32731"/>
        <dbReference type="ChEBI" id="CHEBI:15377"/>
        <dbReference type="ChEBI" id="CHEBI:15378"/>
        <dbReference type="ChEBI" id="CHEBI:17408"/>
        <dbReference type="ChEBI" id="CHEBI:18035"/>
        <dbReference type="ChEBI" id="CHEBI:28868"/>
    </reaction>
</comment>
<dbReference type="PANTHER" id="PTHR45856:SF24">
    <property type="entry name" value="FUNGAL LIPASE-LIKE DOMAIN-CONTAINING PROTEIN"/>
    <property type="match status" value="1"/>
</dbReference>
<reference evidence="7" key="2">
    <citation type="submission" date="2015-01" db="EMBL/GenBank/DDBJ databases">
        <title>Evolutionary Origins and Diversification of the Mycorrhizal Mutualists.</title>
        <authorList>
            <consortium name="DOE Joint Genome Institute"/>
            <consortium name="Mycorrhizal Genomics Consortium"/>
            <person name="Kohler A."/>
            <person name="Kuo A."/>
            <person name="Nagy L.G."/>
            <person name="Floudas D."/>
            <person name="Copeland A."/>
            <person name="Barry K.W."/>
            <person name="Cichocki N."/>
            <person name="Veneault-Fourrey C."/>
            <person name="LaButti K."/>
            <person name="Lindquist E.A."/>
            <person name="Lipzen A."/>
            <person name="Lundell T."/>
            <person name="Morin E."/>
            <person name="Murat C."/>
            <person name="Riley R."/>
            <person name="Ohm R."/>
            <person name="Sun H."/>
            <person name="Tunlid A."/>
            <person name="Henrissat B."/>
            <person name="Grigoriev I.V."/>
            <person name="Hibbett D.S."/>
            <person name="Martin F."/>
        </authorList>
    </citation>
    <scope>NUCLEOTIDE SEQUENCE [LARGE SCALE GENOMIC DNA]</scope>
    <source>
        <strain evidence="7">MUT 4182</strain>
    </source>
</reference>
<comment type="catalytic activity">
    <reaction evidence="4">
        <text>a monoacylglycerol + H2O = glycerol + a fatty acid + H(+)</text>
        <dbReference type="Rhea" id="RHEA:15245"/>
        <dbReference type="ChEBI" id="CHEBI:15377"/>
        <dbReference type="ChEBI" id="CHEBI:15378"/>
        <dbReference type="ChEBI" id="CHEBI:17408"/>
        <dbReference type="ChEBI" id="CHEBI:17754"/>
        <dbReference type="ChEBI" id="CHEBI:28868"/>
    </reaction>
</comment>
<keyword evidence="7" id="KW-1185">Reference proteome</keyword>
<evidence type="ECO:0000313" key="6">
    <source>
        <dbReference type="EMBL" id="KIO27373.1"/>
    </source>
</evidence>
<accession>A0A0C3L107</accession>